<dbReference type="Proteomes" id="UP000475862">
    <property type="component" value="Unassembled WGS sequence"/>
</dbReference>
<keyword evidence="2" id="KW-0479">Metal-binding</keyword>
<comment type="subcellular location">
    <subcellularLocation>
        <location evidence="1">Nucleus</location>
    </subcellularLocation>
</comment>
<dbReference type="PANTHER" id="PTHR24394:SF29">
    <property type="entry name" value="MYONEURIN"/>
    <property type="match status" value="1"/>
</dbReference>
<evidence type="ECO:0000256" key="6">
    <source>
        <dbReference type="ARBA" id="ARBA00023242"/>
    </source>
</evidence>
<evidence type="ECO:0000256" key="2">
    <source>
        <dbReference type="ARBA" id="ARBA00022723"/>
    </source>
</evidence>
<dbReference type="PROSITE" id="PS50157">
    <property type="entry name" value="ZINC_FINGER_C2H2_2"/>
    <property type="match status" value="2"/>
</dbReference>
<keyword evidence="5" id="KW-0862">Zinc</keyword>
<evidence type="ECO:0000256" key="3">
    <source>
        <dbReference type="ARBA" id="ARBA00022737"/>
    </source>
</evidence>
<comment type="caution">
    <text evidence="9">The sequence shown here is derived from an EMBL/GenBank/DDBJ whole genome shotgun (WGS) entry which is preliminary data.</text>
</comment>
<evidence type="ECO:0000256" key="7">
    <source>
        <dbReference type="PROSITE-ProRule" id="PRU00042"/>
    </source>
</evidence>
<organism evidence="9 10">
    <name type="scientific">Aphis glycines</name>
    <name type="common">Soybean aphid</name>
    <dbReference type="NCBI Taxonomy" id="307491"/>
    <lineage>
        <taxon>Eukaryota</taxon>
        <taxon>Metazoa</taxon>
        <taxon>Ecdysozoa</taxon>
        <taxon>Arthropoda</taxon>
        <taxon>Hexapoda</taxon>
        <taxon>Insecta</taxon>
        <taxon>Pterygota</taxon>
        <taxon>Neoptera</taxon>
        <taxon>Paraneoptera</taxon>
        <taxon>Hemiptera</taxon>
        <taxon>Sternorrhyncha</taxon>
        <taxon>Aphidomorpha</taxon>
        <taxon>Aphidoidea</taxon>
        <taxon>Aphididae</taxon>
        <taxon>Aphidini</taxon>
        <taxon>Aphis</taxon>
        <taxon>Aphis</taxon>
    </lineage>
</organism>
<dbReference type="EMBL" id="VYZN01003165">
    <property type="protein sequence ID" value="KAE9521263.1"/>
    <property type="molecule type" value="Genomic_DNA"/>
</dbReference>
<dbReference type="SUPFAM" id="SSF57667">
    <property type="entry name" value="beta-beta-alpha zinc fingers"/>
    <property type="match status" value="3"/>
</dbReference>
<gene>
    <name evidence="9" type="ORF">AGLY_018339</name>
</gene>
<keyword evidence="6" id="KW-0539">Nucleus</keyword>
<evidence type="ECO:0000256" key="5">
    <source>
        <dbReference type="ARBA" id="ARBA00022833"/>
    </source>
</evidence>
<protein>
    <recommendedName>
        <fullName evidence="8">C2H2-type domain-containing protein</fullName>
    </recommendedName>
</protein>
<dbReference type="InterPro" id="IPR013087">
    <property type="entry name" value="Znf_C2H2_type"/>
</dbReference>
<evidence type="ECO:0000256" key="1">
    <source>
        <dbReference type="ARBA" id="ARBA00004123"/>
    </source>
</evidence>
<evidence type="ECO:0000313" key="9">
    <source>
        <dbReference type="EMBL" id="KAE9521263.1"/>
    </source>
</evidence>
<dbReference type="AlphaFoldDB" id="A0A6G0SSD2"/>
<sequence length="180" mass="20853">MLFVIKCLLETDILYSMRIHTDESPITNLNIYIRKILKTNFSSSVKVHMRCHTGEETYKCELCKKGIKRLIHEKNLLNAKVICLKKFTSSSSVKIHMRCHTGEKPYKCDLCKKGTQNNTTFTCCLCKQTFHTELLLITHNSSSVKIHMRCHTGEKPYKCDLCKKGLIDISNWNKHKVIDT</sequence>
<keyword evidence="4 7" id="KW-0863">Zinc-finger</keyword>
<dbReference type="GO" id="GO:0008270">
    <property type="term" value="F:zinc ion binding"/>
    <property type="evidence" value="ECO:0007669"/>
    <property type="project" value="UniProtKB-KW"/>
</dbReference>
<feature type="domain" description="C2H2-type" evidence="8">
    <location>
        <begin position="121"/>
        <end position="156"/>
    </location>
</feature>
<proteinExistence type="predicted"/>
<dbReference type="GO" id="GO:0000981">
    <property type="term" value="F:DNA-binding transcription factor activity, RNA polymerase II-specific"/>
    <property type="evidence" value="ECO:0007669"/>
    <property type="project" value="TreeGrafter"/>
</dbReference>
<dbReference type="OrthoDB" id="8109854at2759"/>
<dbReference type="InterPro" id="IPR036236">
    <property type="entry name" value="Znf_C2H2_sf"/>
</dbReference>
<reference evidence="9 10" key="1">
    <citation type="submission" date="2019-08" db="EMBL/GenBank/DDBJ databases">
        <title>The genome of the soybean aphid Biotype 1, its phylome, world population structure and adaptation to the North American continent.</title>
        <authorList>
            <person name="Giordano R."/>
            <person name="Donthu R.K."/>
            <person name="Hernandez A.G."/>
            <person name="Wright C.L."/>
            <person name="Zimin A.V."/>
        </authorList>
    </citation>
    <scope>NUCLEOTIDE SEQUENCE [LARGE SCALE GENOMIC DNA]</scope>
    <source>
        <tissue evidence="9">Whole aphids</tissue>
    </source>
</reference>
<evidence type="ECO:0000259" key="8">
    <source>
        <dbReference type="PROSITE" id="PS50157"/>
    </source>
</evidence>
<evidence type="ECO:0000313" key="10">
    <source>
        <dbReference type="Proteomes" id="UP000475862"/>
    </source>
</evidence>
<dbReference type="PANTHER" id="PTHR24394">
    <property type="entry name" value="ZINC FINGER PROTEIN"/>
    <property type="match status" value="1"/>
</dbReference>
<dbReference type="Gene3D" id="3.30.160.60">
    <property type="entry name" value="Classic Zinc Finger"/>
    <property type="match status" value="5"/>
</dbReference>
<accession>A0A6G0SSD2</accession>
<keyword evidence="10" id="KW-1185">Reference proteome</keyword>
<dbReference type="GO" id="GO:0005634">
    <property type="term" value="C:nucleus"/>
    <property type="evidence" value="ECO:0007669"/>
    <property type="project" value="UniProtKB-SubCell"/>
</dbReference>
<keyword evidence="3" id="KW-0677">Repeat</keyword>
<name>A0A6G0SSD2_APHGL</name>
<feature type="domain" description="C2H2-type" evidence="8">
    <location>
        <begin position="77"/>
        <end position="105"/>
    </location>
</feature>
<evidence type="ECO:0000256" key="4">
    <source>
        <dbReference type="ARBA" id="ARBA00022771"/>
    </source>
</evidence>